<evidence type="ECO:0000256" key="1">
    <source>
        <dbReference type="ARBA" id="ARBA00023015"/>
    </source>
</evidence>
<evidence type="ECO:0000313" key="5">
    <source>
        <dbReference type="EMBL" id="GLX81138.1"/>
    </source>
</evidence>
<dbReference type="SUPFAM" id="SSF53822">
    <property type="entry name" value="Periplasmic binding protein-like I"/>
    <property type="match status" value="1"/>
</dbReference>
<reference evidence="5 6" key="1">
    <citation type="submission" date="2023-03" db="EMBL/GenBank/DDBJ databases">
        <title>Draft genome sequence of Thalassotalea eurytherma JCM 18482T.</title>
        <authorList>
            <person name="Sawabe T."/>
        </authorList>
    </citation>
    <scope>NUCLEOTIDE SEQUENCE [LARGE SCALE GENOMIC DNA]</scope>
    <source>
        <strain evidence="5 6">JCM 18482</strain>
    </source>
</reference>
<dbReference type="CDD" id="cd01392">
    <property type="entry name" value="HTH_LacI"/>
    <property type="match status" value="1"/>
</dbReference>
<dbReference type="SUPFAM" id="SSF47413">
    <property type="entry name" value="lambda repressor-like DNA-binding domains"/>
    <property type="match status" value="1"/>
</dbReference>
<organism evidence="5 6">
    <name type="scientific">Thalassotalea eurytherma</name>
    <dbReference type="NCBI Taxonomy" id="1144278"/>
    <lineage>
        <taxon>Bacteria</taxon>
        <taxon>Pseudomonadati</taxon>
        <taxon>Pseudomonadota</taxon>
        <taxon>Gammaproteobacteria</taxon>
        <taxon>Alteromonadales</taxon>
        <taxon>Colwelliaceae</taxon>
        <taxon>Thalassotalea</taxon>
    </lineage>
</organism>
<gene>
    <name evidence="5" type="ORF">theurythT_05900</name>
</gene>
<keyword evidence="2" id="KW-0238">DNA-binding</keyword>
<evidence type="ECO:0000259" key="4">
    <source>
        <dbReference type="PROSITE" id="PS50932"/>
    </source>
</evidence>
<dbReference type="InterPro" id="IPR000843">
    <property type="entry name" value="HTH_LacI"/>
</dbReference>
<dbReference type="Pfam" id="PF13377">
    <property type="entry name" value="Peripla_BP_3"/>
    <property type="match status" value="1"/>
</dbReference>
<protein>
    <submittedName>
        <fullName evidence="5">Transcriptional regulator</fullName>
    </submittedName>
</protein>
<dbReference type="PANTHER" id="PTHR30146">
    <property type="entry name" value="LACI-RELATED TRANSCRIPTIONAL REPRESSOR"/>
    <property type="match status" value="1"/>
</dbReference>
<keyword evidence="1" id="KW-0805">Transcription regulation</keyword>
<dbReference type="Gene3D" id="3.40.50.2300">
    <property type="match status" value="2"/>
</dbReference>
<feature type="domain" description="HTH lacI-type" evidence="4">
    <location>
        <begin position="2"/>
        <end position="56"/>
    </location>
</feature>
<dbReference type="InterPro" id="IPR010982">
    <property type="entry name" value="Lambda_DNA-bd_dom_sf"/>
</dbReference>
<evidence type="ECO:0000256" key="2">
    <source>
        <dbReference type="ARBA" id="ARBA00023125"/>
    </source>
</evidence>
<sequence length="335" mass="36844">MATIYEVSKLAGVSLATVSRVMNNNARVSDNTKKKVLAAMQTLGYRPNAIAQSLASNCSNSVGILVSELSGAFYGQMMSGIETELRAAGKHVIITTGHSEEEKEKDGLEFLIGRNCDAIIAHVEAVSDEYIVELSKGKTPIYLMSRHVEALSEKCISLDNEHGGYLATKSLIEHGHSKIAYIAGPQFKADASNRLQGHKRALSEHNIAFDETLFFIGDFKETGGSEGLHHLLKQGYDFTALVCANDEMASGAMKYAREHNVKLPSQLSIIGFDNVIFANYLYPTLTTVDNPVNEMGRMAAKMVLKEIYHQKNIEINRIFEPTVILRNSIKSIKTT</sequence>
<dbReference type="RefSeq" id="WP_284206469.1">
    <property type="nucleotide sequence ID" value="NZ_BSSU01000003.1"/>
</dbReference>
<keyword evidence="3" id="KW-0804">Transcription</keyword>
<dbReference type="PANTHER" id="PTHR30146:SF109">
    <property type="entry name" value="HTH-TYPE TRANSCRIPTIONAL REGULATOR GALS"/>
    <property type="match status" value="1"/>
</dbReference>
<dbReference type="SMART" id="SM00354">
    <property type="entry name" value="HTH_LACI"/>
    <property type="match status" value="1"/>
</dbReference>
<dbReference type="InterPro" id="IPR028082">
    <property type="entry name" value="Peripla_BP_I"/>
</dbReference>
<evidence type="ECO:0000313" key="6">
    <source>
        <dbReference type="Proteomes" id="UP001157133"/>
    </source>
</evidence>
<dbReference type="Gene3D" id="1.10.260.40">
    <property type="entry name" value="lambda repressor-like DNA-binding domains"/>
    <property type="match status" value="1"/>
</dbReference>
<dbReference type="PROSITE" id="PS50932">
    <property type="entry name" value="HTH_LACI_2"/>
    <property type="match status" value="1"/>
</dbReference>
<comment type="caution">
    <text evidence="5">The sequence shown here is derived from an EMBL/GenBank/DDBJ whole genome shotgun (WGS) entry which is preliminary data.</text>
</comment>
<proteinExistence type="predicted"/>
<keyword evidence="6" id="KW-1185">Reference proteome</keyword>
<dbReference type="PRINTS" id="PR00036">
    <property type="entry name" value="HTHLACI"/>
</dbReference>
<dbReference type="EMBL" id="BSSU01000003">
    <property type="protein sequence ID" value="GLX81138.1"/>
    <property type="molecule type" value="Genomic_DNA"/>
</dbReference>
<dbReference type="Pfam" id="PF00356">
    <property type="entry name" value="LacI"/>
    <property type="match status" value="1"/>
</dbReference>
<dbReference type="Proteomes" id="UP001157133">
    <property type="component" value="Unassembled WGS sequence"/>
</dbReference>
<evidence type="ECO:0000256" key="3">
    <source>
        <dbReference type="ARBA" id="ARBA00023163"/>
    </source>
</evidence>
<dbReference type="CDD" id="cd06270">
    <property type="entry name" value="PBP1_GalS-like"/>
    <property type="match status" value="1"/>
</dbReference>
<name>A0ABQ6GYW6_9GAMM</name>
<accession>A0ABQ6GYW6</accession>
<dbReference type="InterPro" id="IPR046335">
    <property type="entry name" value="LacI/GalR-like_sensor"/>
</dbReference>